<dbReference type="Pfam" id="PF01197">
    <property type="entry name" value="Ribosomal_L31"/>
    <property type="match status" value="1"/>
</dbReference>
<dbReference type="InterPro" id="IPR002150">
    <property type="entry name" value="Ribosomal_bL31"/>
</dbReference>
<comment type="caution">
    <text evidence="6">The sequence shown here is derived from an EMBL/GenBank/DDBJ whole genome shotgun (WGS) entry which is preliminary data.</text>
</comment>
<dbReference type="Proteomes" id="UP001179181">
    <property type="component" value="Unassembled WGS sequence"/>
</dbReference>
<evidence type="ECO:0000256" key="3">
    <source>
        <dbReference type="ARBA" id="ARBA00022980"/>
    </source>
</evidence>
<dbReference type="InterPro" id="IPR027493">
    <property type="entry name" value="Ribosomal_bL31_B"/>
</dbReference>
<accession>A0ABX0UQJ9</accession>
<organism evidence="6 7">
    <name type="scientific">Dyadobacter arcticus</name>
    <dbReference type="NCBI Taxonomy" id="1078754"/>
    <lineage>
        <taxon>Bacteria</taxon>
        <taxon>Pseudomonadati</taxon>
        <taxon>Bacteroidota</taxon>
        <taxon>Cytophagia</taxon>
        <taxon>Cytophagales</taxon>
        <taxon>Spirosomataceae</taxon>
        <taxon>Dyadobacter</taxon>
    </lineage>
</organism>
<dbReference type="HAMAP" id="MF_00502">
    <property type="entry name" value="Ribosomal_bL31_2"/>
    <property type="match status" value="1"/>
</dbReference>
<evidence type="ECO:0000256" key="1">
    <source>
        <dbReference type="ARBA" id="ARBA00008196"/>
    </source>
</evidence>
<evidence type="ECO:0000256" key="5">
    <source>
        <dbReference type="HAMAP-Rule" id="MF_00502"/>
    </source>
</evidence>
<dbReference type="SUPFAM" id="SSF143800">
    <property type="entry name" value="L28p-like"/>
    <property type="match status" value="1"/>
</dbReference>
<keyword evidence="4 5" id="KW-0687">Ribonucleoprotein</keyword>
<dbReference type="PROSITE" id="PS01143">
    <property type="entry name" value="RIBOSOMAL_L31"/>
    <property type="match status" value="1"/>
</dbReference>
<gene>
    <name evidence="5" type="primary">rpmE2</name>
    <name evidence="6" type="ORF">FHS68_004426</name>
</gene>
<sequence>MKKDIHPKYREVVFWDLSSDFKFITRSTIETSENITWEDGKSYPVYKVEVSSQSHPFYTGKNVLVDTAGRVDKFRKRYGNKEAESVVS</sequence>
<proteinExistence type="inferred from homology"/>
<protein>
    <recommendedName>
        <fullName evidence="5">Large ribosomal subunit protein bL31B</fullName>
    </recommendedName>
</protein>
<evidence type="ECO:0000256" key="4">
    <source>
        <dbReference type="ARBA" id="ARBA00023274"/>
    </source>
</evidence>
<comment type="subunit">
    <text evidence="2 5">Part of the 50S ribosomal subunit.</text>
</comment>
<evidence type="ECO:0000313" key="7">
    <source>
        <dbReference type="Proteomes" id="UP001179181"/>
    </source>
</evidence>
<keyword evidence="3 5" id="KW-0689">Ribosomal protein</keyword>
<dbReference type="PRINTS" id="PR01249">
    <property type="entry name" value="RIBOSOMALL31"/>
</dbReference>
<dbReference type="PANTHER" id="PTHR33280:SF1">
    <property type="entry name" value="LARGE RIBOSOMAL SUBUNIT PROTEIN BL31C"/>
    <property type="match status" value="1"/>
</dbReference>
<evidence type="ECO:0000256" key="2">
    <source>
        <dbReference type="ARBA" id="ARBA00011838"/>
    </source>
</evidence>
<dbReference type="Gene3D" id="4.10.830.30">
    <property type="entry name" value="Ribosomal protein L31"/>
    <property type="match status" value="1"/>
</dbReference>
<dbReference type="GO" id="GO:0005840">
    <property type="term" value="C:ribosome"/>
    <property type="evidence" value="ECO:0007669"/>
    <property type="project" value="UniProtKB-KW"/>
</dbReference>
<dbReference type="EMBL" id="JAASQJ010000005">
    <property type="protein sequence ID" value="NIJ55237.1"/>
    <property type="molecule type" value="Genomic_DNA"/>
</dbReference>
<evidence type="ECO:0000313" key="6">
    <source>
        <dbReference type="EMBL" id="NIJ55237.1"/>
    </source>
</evidence>
<dbReference type="NCBIfam" id="TIGR00105">
    <property type="entry name" value="L31"/>
    <property type="match status" value="1"/>
</dbReference>
<dbReference type="RefSeq" id="WP_167274769.1">
    <property type="nucleotide sequence ID" value="NZ_JAASQJ010000005.1"/>
</dbReference>
<comment type="similarity">
    <text evidence="1 5">Belongs to the bacterial ribosomal protein bL31 family. Type B subfamily.</text>
</comment>
<dbReference type="NCBIfam" id="NF002462">
    <property type="entry name" value="PRK01678.1"/>
    <property type="match status" value="1"/>
</dbReference>
<name>A0ABX0UQJ9_9BACT</name>
<keyword evidence="7" id="KW-1185">Reference proteome</keyword>
<dbReference type="InterPro" id="IPR042105">
    <property type="entry name" value="Ribosomal_bL31_sf"/>
</dbReference>
<dbReference type="PANTHER" id="PTHR33280">
    <property type="entry name" value="50S RIBOSOMAL PROTEIN L31, CHLOROPLASTIC"/>
    <property type="match status" value="1"/>
</dbReference>
<dbReference type="InterPro" id="IPR034704">
    <property type="entry name" value="Ribosomal_bL28/bL31-like_sf"/>
</dbReference>
<reference evidence="6 7" key="1">
    <citation type="submission" date="2020-03" db="EMBL/GenBank/DDBJ databases">
        <title>Genomic Encyclopedia of Type Strains, Phase IV (KMG-IV): sequencing the most valuable type-strain genomes for metagenomic binning, comparative biology and taxonomic classification.</title>
        <authorList>
            <person name="Goeker M."/>
        </authorList>
    </citation>
    <scope>NUCLEOTIDE SEQUENCE [LARGE SCALE GENOMIC DNA]</scope>
    <source>
        <strain evidence="6 7">DSM 102865</strain>
    </source>
</reference>